<keyword evidence="10" id="KW-0067">ATP-binding</keyword>
<dbReference type="AlphaFoldDB" id="A0A6J7KQT4"/>
<dbReference type="GO" id="GO:0000049">
    <property type="term" value="F:tRNA binding"/>
    <property type="evidence" value="ECO:0007669"/>
    <property type="project" value="TreeGrafter"/>
</dbReference>
<dbReference type="PIRSF" id="PIRSF004930">
    <property type="entry name" value="Tln_factor_SUA5"/>
    <property type="match status" value="1"/>
</dbReference>
<evidence type="ECO:0000256" key="11">
    <source>
        <dbReference type="ARBA" id="ARBA00029774"/>
    </source>
</evidence>
<dbReference type="GO" id="GO:0061710">
    <property type="term" value="F:L-threonylcarbamoyladenylate synthase"/>
    <property type="evidence" value="ECO:0007669"/>
    <property type="project" value="UniProtKB-EC"/>
</dbReference>
<dbReference type="Pfam" id="PF03481">
    <property type="entry name" value="Sua5_C"/>
    <property type="match status" value="1"/>
</dbReference>
<keyword evidence="9" id="KW-0547">Nucleotide-binding</keyword>
<dbReference type="GO" id="GO:0008033">
    <property type="term" value="P:tRNA processing"/>
    <property type="evidence" value="ECO:0007669"/>
    <property type="project" value="UniProtKB-KW"/>
</dbReference>
<proteinExistence type="inferred from homology"/>
<evidence type="ECO:0000256" key="8">
    <source>
        <dbReference type="ARBA" id="ARBA00022695"/>
    </source>
</evidence>
<evidence type="ECO:0000256" key="1">
    <source>
        <dbReference type="ARBA" id="ARBA00004496"/>
    </source>
</evidence>
<dbReference type="InterPro" id="IPR006070">
    <property type="entry name" value="Sua5-like_dom"/>
</dbReference>
<comment type="subcellular location">
    <subcellularLocation>
        <location evidence="1">Cytoplasm</location>
    </subcellularLocation>
</comment>
<evidence type="ECO:0000256" key="9">
    <source>
        <dbReference type="ARBA" id="ARBA00022741"/>
    </source>
</evidence>
<evidence type="ECO:0000256" key="12">
    <source>
        <dbReference type="ARBA" id="ARBA00048366"/>
    </source>
</evidence>
<dbReference type="InterPro" id="IPR050156">
    <property type="entry name" value="TC-AMP_synthase_SUA5"/>
</dbReference>
<keyword evidence="5" id="KW-0963">Cytoplasm</keyword>
<gene>
    <name evidence="14" type="ORF">UFOPK3772_01957</name>
</gene>
<dbReference type="EMBL" id="CAFBNE010000064">
    <property type="protein sequence ID" value="CAB4957273.1"/>
    <property type="molecule type" value="Genomic_DNA"/>
</dbReference>
<evidence type="ECO:0000256" key="3">
    <source>
        <dbReference type="ARBA" id="ARBA00012584"/>
    </source>
</evidence>
<dbReference type="InterPro" id="IPR010923">
    <property type="entry name" value="T(6)A37_SUA5"/>
</dbReference>
<dbReference type="Pfam" id="PF01300">
    <property type="entry name" value="Sua5_yciO_yrdC"/>
    <property type="match status" value="1"/>
</dbReference>
<reference evidence="14" key="1">
    <citation type="submission" date="2020-05" db="EMBL/GenBank/DDBJ databases">
        <authorList>
            <person name="Chiriac C."/>
            <person name="Salcher M."/>
            <person name="Ghai R."/>
            <person name="Kavagutti S V."/>
        </authorList>
    </citation>
    <scope>NUCLEOTIDE SEQUENCE</scope>
</reference>
<evidence type="ECO:0000256" key="4">
    <source>
        <dbReference type="ARBA" id="ARBA00015492"/>
    </source>
</evidence>
<dbReference type="GO" id="GO:0005524">
    <property type="term" value="F:ATP binding"/>
    <property type="evidence" value="ECO:0007669"/>
    <property type="project" value="UniProtKB-KW"/>
</dbReference>
<evidence type="ECO:0000313" key="14">
    <source>
        <dbReference type="EMBL" id="CAB4957273.1"/>
    </source>
</evidence>
<keyword evidence="8" id="KW-0548">Nucleotidyltransferase</keyword>
<dbReference type="GO" id="GO:0006450">
    <property type="term" value="P:regulation of translational fidelity"/>
    <property type="evidence" value="ECO:0007669"/>
    <property type="project" value="TreeGrafter"/>
</dbReference>
<comment type="catalytic activity">
    <reaction evidence="12">
        <text>L-threonine + hydrogencarbonate + ATP = L-threonylcarbamoyladenylate + diphosphate + H2O</text>
        <dbReference type="Rhea" id="RHEA:36407"/>
        <dbReference type="ChEBI" id="CHEBI:15377"/>
        <dbReference type="ChEBI" id="CHEBI:17544"/>
        <dbReference type="ChEBI" id="CHEBI:30616"/>
        <dbReference type="ChEBI" id="CHEBI:33019"/>
        <dbReference type="ChEBI" id="CHEBI:57926"/>
        <dbReference type="ChEBI" id="CHEBI:73682"/>
        <dbReference type="EC" id="2.7.7.87"/>
    </reaction>
</comment>
<sequence>MRLDDRVRLTTDPREAAVALLDGHLAALPTETVYGLGARADLAAAVAQVYSVKGRPADHPLIVHIAGTNALEAWGASIPRYARTLADSTWPGPLTLVVNRTSAAQDFVTGGQNSVALRVSAHPIMSSVLAHLVKLTGNDSIGIAAPSANRFGRVSPTSASHVVSELAHFLSHDDVVLDGGECGVGLESTIIDCTGAHPRLLRPGAITADDVERLTGLECPAGSIVRASGTLARHYQPAATVRIVQAADLRDRRSLPPGAEAPAVGLLAMAGIATPAGVVRLAAPHSADEYARVLYAALREADALRLETIFAVAPEPAGIGAAVIDRLTRAAHNS</sequence>
<accession>A0A6J7KQT4</accession>
<dbReference type="SUPFAM" id="SSF55821">
    <property type="entry name" value="YrdC/RibB"/>
    <property type="match status" value="1"/>
</dbReference>
<evidence type="ECO:0000256" key="6">
    <source>
        <dbReference type="ARBA" id="ARBA00022679"/>
    </source>
</evidence>
<dbReference type="NCBIfam" id="TIGR00057">
    <property type="entry name" value="L-threonylcarbamoyladenylate synthase"/>
    <property type="match status" value="1"/>
</dbReference>
<dbReference type="Gene3D" id="3.90.870.10">
    <property type="entry name" value="DHBP synthase"/>
    <property type="match status" value="1"/>
</dbReference>
<evidence type="ECO:0000259" key="13">
    <source>
        <dbReference type="PROSITE" id="PS51163"/>
    </source>
</evidence>
<protein>
    <recommendedName>
        <fullName evidence="4">Threonylcarbamoyl-AMP synthase</fullName>
        <ecNumber evidence="3">2.7.7.87</ecNumber>
    </recommendedName>
    <alternativeName>
        <fullName evidence="11">L-threonylcarbamoyladenylate synthase</fullName>
    </alternativeName>
</protein>
<dbReference type="PANTHER" id="PTHR17490:SF16">
    <property type="entry name" value="THREONYLCARBAMOYL-AMP SYNTHASE"/>
    <property type="match status" value="1"/>
</dbReference>
<evidence type="ECO:0000256" key="2">
    <source>
        <dbReference type="ARBA" id="ARBA00007663"/>
    </source>
</evidence>
<evidence type="ECO:0000256" key="10">
    <source>
        <dbReference type="ARBA" id="ARBA00022840"/>
    </source>
</evidence>
<keyword evidence="7" id="KW-0819">tRNA processing</keyword>
<dbReference type="GO" id="GO:0003725">
    <property type="term" value="F:double-stranded RNA binding"/>
    <property type="evidence" value="ECO:0007669"/>
    <property type="project" value="InterPro"/>
</dbReference>
<keyword evidence="6" id="KW-0808">Transferase</keyword>
<dbReference type="GO" id="GO:0005737">
    <property type="term" value="C:cytoplasm"/>
    <property type="evidence" value="ECO:0007669"/>
    <property type="project" value="UniProtKB-SubCell"/>
</dbReference>
<dbReference type="InterPro" id="IPR005145">
    <property type="entry name" value="Sua5_C"/>
</dbReference>
<dbReference type="InterPro" id="IPR038385">
    <property type="entry name" value="Sua5/YwlC_C"/>
</dbReference>
<dbReference type="InterPro" id="IPR017945">
    <property type="entry name" value="DHBP_synth_RibB-like_a/b_dom"/>
</dbReference>
<feature type="domain" description="YrdC-like" evidence="13">
    <location>
        <begin position="10"/>
        <end position="206"/>
    </location>
</feature>
<dbReference type="PANTHER" id="PTHR17490">
    <property type="entry name" value="SUA5"/>
    <property type="match status" value="1"/>
</dbReference>
<dbReference type="PROSITE" id="PS51163">
    <property type="entry name" value="YRDC"/>
    <property type="match status" value="1"/>
</dbReference>
<organism evidence="14">
    <name type="scientific">freshwater metagenome</name>
    <dbReference type="NCBI Taxonomy" id="449393"/>
    <lineage>
        <taxon>unclassified sequences</taxon>
        <taxon>metagenomes</taxon>
        <taxon>ecological metagenomes</taxon>
    </lineage>
</organism>
<dbReference type="EC" id="2.7.7.87" evidence="3"/>
<comment type="similarity">
    <text evidence="2">Belongs to the SUA5 family.</text>
</comment>
<evidence type="ECO:0000256" key="7">
    <source>
        <dbReference type="ARBA" id="ARBA00022694"/>
    </source>
</evidence>
<dbReference type="Gene3D" id="3.40.50.11030">
    <property type="entry name" value="Threonylcarbamoyl-AMP synthase, C-terminal domain"/>
    <property type="match status" value="1"/>
</dbReference>
<evidence type="ECO:0000256" key="5">
    <source>
        <dbReference type="ARBA" id="ARBA00022490"/>
    </source>
</evidence>
<name>A0A6J7KQT4_9ZZZZ</name>